<evidence type="ECO:0000313" key="6">
    <source>
        <dbReference type="EMBL" id="WGT47409.1"/>
    </source>
</evidence>
<keyword evidence="2" id="KW-1003">Cell membrane</keyword>
<evidence type="ECO:0000313" key="7">
    <source>
        <dbReference type="Proteomes" id="UP001244136"/>
    </source>
</evidence>
<dbReference type="Gene3D" id="3.10.580.10">
    <property type="entry name" value="CBS-domain"/>
    <property type="match status" value="1"/>
</dbReference>
<dbReference type="Pfam" id="PF00571">
    <property type="entry name" value="CBS"/>
    <property type="match status" value="1"/>
</dbReference>
<dbReference type="EMBL" id="CP123967">
    <property type="protein sequence ID" value="WGT47409.1"/>
    <property type="molecule type" value="Genomic_DNA"/>
</dbReference>
<dbReference type="InterPro" id="IPR002550">
    <property type="entry name" value="CNNM"/>
</dbReference>
<dbReference type="PROSITE" id="PS51846">
    <property type="entry name" value="CNNM"/>
    <property type="match status" value="1"/>
</dbReference>
<dbReference type="InterPro" id="IPR046342">
    <property type="entry name" value="CBS_dom_sf"/>
</dbReference>
<dbReference type="InterPro" id="IPR051676">
    <property type="entry name" value="UPF0053_domain"/>
</dbReference>
<sequence>MIVLETNGWTVTWITVLIIFLSACFVAAEFAMMAAKPHRLEERATTAAGRAALKNSHELTLVLAGAQLGITVCTLALGAITKPAVHHALMPLLERGMSTVVADVVAFVLALVIVTFLHLVVGEMAPKSWAIAHPERSSVLLALPLRGYMWLTRPVLKAMNVAANWMVRRAGAEPTDELTQGQDAAGLRHLVEHSANVGALDGAYQGSLASVLALRETTVREMLPASQVLAAVPVDATLADVQATTRATRHLRVLVRDGETTVGVVHVRDTLLEPDLSRPATELMRDPVKLPADTGLASALATIRAERTQLAIVTDGDVELGVLTFEDVLPGLMPSALLGDAAVAAH</sequence>
<dbReference type="Proteomes" id="UP001244136">
    <property type="component" value="Chromosome"/>
</dbReference>
<organism evidence="6 7">
    <name type="scientific">Tessaracoccus lacteus</name>
    <dbReference type="NCBI Taxonomy" id="3041766"/>
    <lineage>
        <taxon>Bacteria</taxon>
        <taxon>Bacillati</taxon>
        <taxon>Actinomycetota</taxon>
        <taxon>Actinomycetes</taxon>
        <taxon>Propionibacteriales</taxon>
        <taxon>Propionibacteriaceae</taxon>
        <taxon>Tessaracoccus</taxon>
    </lineage>
</organism>
<evidence type="ECO:0000256" key="4">
    <source>
        <dbReference type="SAM" id="Phobius"/>
    </source>
</evidence>
<feature type="domain" description="CNNM transmembrane" evidence="5">
    <location>
        <begin position="4"/>
        <end position="204"/>
    </location>
</feature>
<dbReference type="InterPro" id="IPR000644">
    <property type="entry name" value="CBS_dom"/>
</dbReference>
<evidence type="ECO:0000256" key="1">
    <source>
        <dbReference type="ARBA" id="ARBA00004651"/>
    </source>
</evidence>
<dbReference type="PANTHER" id="PTHR43099">
    <property type="entry name" value="UPF0053 PROTEIN YRKA"/>
    <property type="match status" value="1"/>
</dbReference>
<feature type="transmembrane region" description="Helical" evidence="4">
    <location>
        <begin position="59"/>
        <end position="80"/>
    </location>
</feature>
<keyword evidence="3 4" id="KW-1133">Transmembrane helix</keyword>
<dbReference type="Pfam" id="PF01595">
    <property type="entry name" value="CNNM"/>
    <property type="match status" value="1"/>
</dbReference>
<evidence type="ECO:0000259" key="5">
    <source>
        <dbReference type="PROSITE" id="PS51846"/>
    </source>
</evidence>
<feature type="transmembrane region" description="Helical" evidence="4">
    <location>
        <begin position="12"/>
        <end position="35"/>
    </location>
</feature>
<keyword evidence="7" id="KW-1185">Reference proteome</keyword>
<dbReference type="PANTHER" id="PTHR43099:SF5">
    <property type="entry name" value="HLYC_CORC FAMILY TRANSPORTER"/>
    <property type="match status" value="1"/>
</dbReference>
<protein>
    <submittedName>
        <fullName evidence="6">Hemolysin family protein</fullName>
    </submittedName>
</protein>
<evidence type="ECO:0000256" key="2">
    <source>
        <dbReference type="ARBA" id="ARBA00022475"/>
    </source>
</evidence>
<evidence type="ECO:0000256" key="3">
    <source>
        <dbReference type="PROSITE-ProRule" id="PRU01193"/>
    </source>
</evidence>
<keyword evidence="3 4" id="KW-0812">Transmembrane</keyword>
<reference evidence="6 7" key="1">
    <citation type="journal article" date="2008" name="Int. J. Syst. Evol. Microbiol.">
        <title>Tessaracoccus flavescens sp. nov., isolated from marine sediment.</title>
        <authorList>
            <person name="Lee D.W."/>
            <person name="Lee S.D."/>
        </authorList>
    </citation>
    <scope>NUCLEOTIDE SEQUENCE [LARGE SCALE GENOMIC DNA]</scope>
    <source>
        <strain evidence="6 7">T21</strain>
    </source>
</reference>
<comment type="subcellular location">
    <subcellularLocation>
        <location evidence="1">Cell membrane</location>
        <topology evidence="1">Multi-pass membrane protein</topology>
    </subcellularLocation>
</comment>
<dbReference type="SUPFAM" id="SSF54631">
    <property type="entry name" value="CBS-domain pair"/>
    <property type="match status" value="1"/>
</dbReference>
<gene>
    <name evidence="6" type="ORF">QH948_01070</name>
</gene>
<proteinExistence type="predicted"/>
<dbReference type="RefSeq" id="WP_281145140.1">
    <property type="nucleotide sequence ID" value="NZ_CP123967.1"/>
</dbReference>
<accession>A0ABY8PY27</accession>
<feature type="transmembrane region" description="Helical" evidence="4">
    <location>
        <begin position="100"/>
        <end position="121"/>
    </location>
</feature>
<name>A0ABY8PY27_9ACTN</name>
<keyword evidence="3 4" id="KW-0472">Membrane</keyword>